<gene>
    <name evidence="2" type="ORF">BD410DRAFT_779718</name>
</gene>
<accession>A0A4R5XF04</accession>
<reference evidence="2 3" key="1">
    <citation type="submission" date="2018-06" db="EMBL/GenBank/DDBJ databases">
        <title>A transcriptomic atlas of mushroom development highlights an independent origin of complex multicellularity.</title>
        <authorList>
            <consortium name="DOE Joint Genome Institute"/>
            <person name="Krizsan K."/>
            <person name="Almasi E."/>
            <person name="Merenyi Z."/>
            <person name="Sahu N."/>
            <person name="Viragh M."/>
            <person name="Koszo T."/>
            <person name="Mondo S."/>
            <person name="Kiss B."/>
            <person name="Balint B."/>
            <person name="Kues U."/>
            <person name="Barry K."/>
            <person name="Hegedus J.C."/>
            <person name="Henrissat B."/>
            <person name="Johnson J."/>
            <person name="Lipzen A."/>
            <person name="Ohm R."/>
            <person name="Nagy I."/>
            <person name="Pangilinan J."/>
            <person name="Yan J."/>
            <person name="Xiong Y."/>
            <person name="Grigoriev I.V."/>
            <person name="Hibbett D.S."/>
            <person name="Nagy L.G."/>
        </authorList>
    </citation>
    <scope>NUCLEOTIDE SEQUENCE [LARGE SCALE GENOMIC DNA]</scope>
    <source>
        <strain evidence="2 3">SZMC22713</strain>
    </source>
</reference>
<evidence type="ECO:0000313" key="2">
    <source>
        <dbReference type="EMBL" id="TDL29332.1"/>
    </source>
</evidence>
<evidence type="ECO:0000313" key="3">
    <source>
        <dbReference type="Proteomes" id="UP000294933"/>
    </source>
</evidence>
<sequence>MTSQYLASYRSLLRELSKSSISRRQSRSKIATSEVRSMFEEHRHSSEGQRKLLRSVENAVTFLRSQRIHKDLLERYNPTHDMSTEERVKATARRVGLDMPVTGKPE</sequence>
<dbReference type="Pfam" id="PF13233">
    <property type="entry name" value="Complex1_LYR_2"/>
    <property type="match status" value="1"/>
</dbReference>
<dbReference type="GO" id="GO:0005759">
    <property type="term" value="C:mitochondrial matrix"/>
    <property type="evidence" value="ECO:0007669"/>
    <property type="project" value="TreeGrafter"/>
</dbReference>
<proteinExistence type="predicted"/>
<dbReference type="OrthoDB" id="15893at2759"/>
<protein>
    <submittedName>
        <fullName evidence="2">Uncharacterized protein</fullName>
    </submittedName>
</protein>
<name>A0A4R5XF04_9AGAM</name>
<dbReference type="PANTHER" id="PTHR28015:SF1">
    <property type="entry name" value="ATP SYNTHASE ASSEMBLY FACTOR FMC1, MITOCHONDRIAL"/>
    <property type="match status" value="1"/>
</dbReference>
<organism evidence="2 3">
    <name type="scientific">Rickenella mellea</name>
    <dbReference type="NCBI Taxonomy" id="50990"/>
    <lineage>
        <taxon>Eukaryota</taxon>
        <taxon>Fungi</taxon>
        <taxon>Dikarya</taxon>
        <taxon>Basidiomycota</taxon>
        <taxon>Agaricomycotina</taxon>
        <taxon>Agaricomycetes</taxon>
        <taxon>Hymenochaetales</taxon>
        <taxon>Rickenellaceae</taxon>
        <taxon>Rickenella</taxon>
    </lineage>
</organism>
<feature type="region of interest" description="Disordered" evidence="1">
    <location>
        <begin position="79"/>
        <end position="106"/>
    </location>
</feature>
<dbReference type="AlphaFoldDB" id="A0A4R5XF04"/>
<dbReference type="InterPro" id="IPR039196">
    <property type="entry name" value="Fmc1"/>
</dbReference>
<dbReference type="GO" id="GO:0033615">
    <property type="term" value="P:mitochondrial proton-transporting ATP synthase complex assembly"/>
    <property type="evidence" value="ECO:0007669"/>
    <property type="project" value="InterPro"/>
</dbReference>
<dbReference type="VEuPathDB" id="FungiDB:BD410DRAFT_779718"/>
<evidence type="ECO:0000256" key="1">
    <source>
        <dbReference type="SAM" id="MobiDB-lite"/>
    </source>
</evidence>
<dbReference type="PANTHER" id="PTHR28015">
    <property type="entry name" value="ATP SYNTHASE ASSEMBLY FACTOR FMC1, MITOCHONDRIAL"/>
    <property type="match status" value="1"/>
</dbReference>
<dbReference type="STRING" id="50990.A0A4R5XF04"/>
<dbReference type="Proteomes" id="UP000294933">
    <property type="component" value="Unassembled WGS sequence"/>
</dbReference>
<dbReference type="EMBL" id="ML170156">
    <property type="protein sequence ID" value="TDL29332.1"/>
    <property type="molecule type" value="Genomic_DNA"/>
</dbReference>
<keyword evidence="3" id="KW-1185">Reference proteome</keyword>
<feature type="compositionally biased region" description="Basic and acidic residues" evidence="1">
    <location>
        <begin position="79"/>
        <end position="89"/>
    </location>
</feature>